<dbReference type="SMART" id="SM00855">
    <property type="entry name" value="PGAM"/>
    <property type="match status" value="1"/>
</dbReference>
<dbReference type="PANTHER" id="PTHR21340:SF0">
    <property type="entry name" value="BIS(5'-NUCLEOSYL)-TETRAPHOSPHATASE [ASYMMETRICAL]"/>
    <property type="match status" value="1"/>
</dbReference>
<feature type="domain" description="Nudix hydrolase" evidence="2">
    <location>
        <begin position="39"/>
        <end position="172"/>
    </location>
</feature>
<evidence type="ECO:0000259" key="2">
    <source>
        <dbReference type="PROSITE" id="PS51462"/>
    </source>
</evidence>
<organism evidence="3 4">
    <name type="scientific">Curtobacterium pusillum</name>
    <dbReference type="NCBI Taxonomy" id="69373"/>
    <lineage>
        <taxon>Bacteria</taxon>
        <taxon>Bacillati</taxon>
        <taxon>Actinomycetota</taxon>
        <taxon>Actinomycetes</taxon>
        <taxon>Micrococcales</taxon>
        <taxon>Microbacteriaceae</taxon>
        <taxon>Curtobacterium</taxon>
    </lineage>
</organism>
<proteinExistence type="predicted"/>
<dbReference type="InterPro" id="IPR020084">
    <property type="entry name" value="NUDIX_hydrolase_CS"/>
</dbReference>
<evidence type="ECO:0000256" key="1">
    <source>
        <dbReference type="ARBA" id="ARBA00022801"/>
    </source>
</evidence>
<dbReference type="Gene3D" id="3.90.79.10">
    <property type="entry name" value="Nucleoside Triphosphate Pyrophosphohydrolase"/>
    <property type="match status" value="1"/>
</dbReference>
<dbReference type="Proteomes" id="UP000573001">
    <property type="component" value="Unassembled WGS sequence"/>
</dbReference>
<dbReference type="PANTHER" id="PTHR21340">
    <property type="entry name" value="DIADENOSINE 5,5-P1,P4-TETRAPHOSPHATE PYROPHOSPHOHYDROLASE MUTT"/>
    <property type="match status" value="1"/>
</dbReference>
<dbReference type="InterPro" id="IPR029033">
    <property type="entry name" value="His_PPase_superfam"/>
</dbReference>
<dbReference type="SUPFAM" id="SSF55811">
    <property type="entry name" value="Nudix"/>
    <property type="match status" value="1"/>
</dbReference>
<dbReference type="InterPro" id="IPR000086">
    <property type="entry name" value="NUDIX_hydrolase_dom"/>
</dbReference>
<comment type="caution">
    <text evidence="3">The sequence shown here is derived from an EMBL/GenBank/DDBJ whole genome shotgun (WGS) entry which is preliminary data.</text>
</comment>
<dbReference type="InterPro" id="IPR015797">
    <property type="entry name" value="NUDIX_hydrolase-like_dom_sf"/>
</dbReference>
<dbReference type="InterPro" id="IPR013078">
    <property type="entry name" value="His_Pase_superF_clade-1"/>
</dbReference>
<gene>
    <name evidence="3" type="ORF">HP507_09915</name>
</gene>
<dbReference type="CDD" id="cd03673">
    <property type="entry name" value="NUDIX_Ap6A_hydrolase"/>
    <property type="match status" value="1"/>
</dbReference>
<dbReference type="EMBL" id="JABMCE010000076">
    <property type="protein sequence ID" value="NUU14143.1"/>
    <property type="molecule type" value="Genomic_DNA"/>
</dbReference>
<dbReference type="Pfam" id="PF00293">
    <property type="entry name" value="NUDIX"/>
    <property type="match status" value="1"/>
</dbReference>
<dbReference type="Gene3D" id="3.40.50.1240">
    <property type="entry name" value="Phosphoglycerate mutase-like"/>
    <property type="match status" value="1"/>
</dbReference>
<evidence type="ECO:0000313" key="4">
    <source>
        <dbReference type="Proteomes" id="UP000573001"/>
    </source>
</evidence>
<keyword evidence="1" id="KW-0378">Hydrolase</keyword>
<dbReference type="PROSITE" id="PS00893">
    <property type="entry name" value="NUDIX_BOX"/>
    <property type="match status" value="1"/>
</dbReference>
<protein>
    <submittedName>
        <fullName evidence="3">NUDIX domain-containing protein</fullName>
    </submittedName>
</protein>
<reference evidence="3 4" key="1">
    <citation type="submission" date="2020-05" db="EMBL/GenBank/DDBJ databases">
        <title>Genome Sequencing of Type Strains.</title>
        <authorList>
            <person name="Lemaire J.F."/>
            <person name="Inderbitzin P."/>
            <person name="Gregorio O.A."/>
            <person name="Collins S.B."/>
            <person name="Wespe N."/>
            <person name="Knight-Connoni V."/>
        </authorList>
    </citation>
    <scope>NUCLEOTIDE SEQUENCE [LARGE SCALE GENOMIC DNA]</scope>
    <source>
        <strain evidence="3 4">ATCC 19096</strain>
    </source>
</reference>
<accession>A0ABX2M9M0</accession>
<name>A0ABX2M9M0_9MICO</name>
<dbReference type="PROSITE" id="PS51462">
    <property type="entry name" value="NUDIX"/>
    <property type="match status" value="1"/>
</dbReference>
<dbReference type="CDD" id="cd07040">
    <property type="entry name" value="HP"/>
    <property type="match status" value="1"/>
</dbReference>
<dbReference type="SUPFAM" id="SSF53254">
    <property type="entry name" value="Phosphoglycerate mutase-like"/>
    <property type="match status" value="1"/>
</dbReference>
<dbReference type="InterPro" id="IPR051325">
    <property type="entry name" value="Nudix_hydrolase_domain"/>
</dbReference>
<evidence type="ECO:0000313" key="3">
    <source>
        <dbReference type="EMBL" id="NUU14143.1"/>
    </source>
</evidence>
<sequence length="347" mass="37487">MDAPLDRRRRTTARRRAECPHAEDLGAEALHSVSGGSSGPVVAAGAVVWREQDGVPLVLLIHRDHHKDVSFPKGKVDPGESVPTTAVREIHEETGYRVHLGAPLGTAEYVLPSGRDKIVHYWSARVSSKEFERAGRFRPNDEVASVEWVTLDDARHRLTYDRDVAILDRFAERVAAGEHRTFALIALRHAKTVPGSDWDGPDATRPLLPVGRSQAKAVAAPVAAFGPKKIVSSTAARCLATVEPLSDRTRLGVSSTPDISQDAHDRGAANVKGVVQKRLEKAKSTVLCSHGPVLPDIIARIATATADDSGRFDLRRAAMLSVGDFAVMHIADGKLVAVETHRNTIPA</sequence>
<keyword evidence="4" id="KW-1185">Reference proteome</keyword>
<dbReference type="Pfam" id="PF00300">
    <property type="entry name" value="His_Phos_1"/>
    <property type="match status" value="1"/>
</dbReference>